<name>A0A6S6RBQ9_9FIRM</name>
<protein>
    <submittedName>
        <fullName evidence="1">Uncharacterized protein</fullName>
    </submittedName>
</protein>
<dbReference type="Proteomes" id="UP000515561">
    <property type="component" value="Chromosome"/>
</dbReference>
<dbReference type="KEGG" id="acel:acsn021_37900"/>
<accession>A0A6S6RBQ9</accession>
<evidence type="ECO:0000313" key="2">
    <source>
        <dbReference type="Proteomes" id="UP000515561"/>
    </source>
</evidence>
<dbReference type="AlphaFoldDB" id="A0A6S6RBQ9"/>
<proteinExistence type="predicted"/>
<evidence type="ECO:0000313" key="1">
    <source>
        <dbReference type="EMBL" id="BCJ96221.1"/>
    </source>
</evidence>
<keyword evidence="2" id="KW-1185">Reference proteome</keyword>
<gene>
    <name evidence="1" type="ORF">acsn021_37900</name>
</gene>
<sequence>MLEEYRDKIPRNLIPNFLLKNIEQQKGCHKEIIRSILFVAVSQASL</sequence>
<organism evidence="1 2">
    <name type="scientific">Anaerocolumna cellulosilytica</name>
    <dbReference type="NCBI Taxonomy" id="433286"/>
    <lineage>
        <taxon>Bacteria</taxon>
        <taxon>Bacillati</taxon>
        <taxon>Bacillota</taxon>
        <taxon>Clostridia</taxon>
        <taxon>Lachnospirales</taxon>
        <taxon>Lachnospiraceae</taxon>
        <taxon>Anaerocolumna</taxon>
    </lineage>
</organism>
<dbReference type="EMBL" id="AP023367">
    <property type="protein sequence ID" value="BCJ96221.1"/>
    <property type="molecule type" value="Genomic_DNA"/>
</dbReference>
<reference evidence="1 2" key="1">
    <citation type="journal article" date="2016" name="Int. J. Syst. Evol. Microbiol.">
        <title>Descriptions of Anaerotaenia torta gen. nov., sp. nov. and Anaerocolumna cellulosilytica gen. nov., sp. nov. isolated from a methanogenic reactor of cattle waste.</title>
        <authorList>
            <person name="Uek A."/>
            <person name="Ohtaki Y."/>
            <person name="Kaku N."/>
            <person name="Ueki K."/>
        </authorList>
    </citation>
    <scope>NUCLEOTIDE SEQUENCE [LARGE SCALE GENOMIC DNA]</scope>
    <source>
        <strain evidence="1 2">SN021</strain>
    </source>
</reference>